<protein>
    <recommendedName>
        <fullName evidence="6">33 kDa chaperonin</fullName>
    </recommendedName>
    <alternativeName>
        <fullName evidence="6">Heat shock protein 33 homolog</fullName>
        <shortName evidence="6">HSP33</shortName>
    </alternativeName>
</protein>
<dbReference type="HAMAP" id="MF_00117">
    <property type="entry name" value="HslO"/>
    <property type="match status" value="1"/>
</dbReference>
<evidence type="ECO:0000313" key="7">
    <source>
        <dbReference type="EMBL" id="GAA6406194.1"/>
    </source>
</evidence>
<dbReference type="Gene3D" id="3.55.30.10">
    <property type="entry name" value="Hsp33 domain"/>
    <property type="match status" value="1"/>
</dbReference>
<dbReference type="Pfam" id="PF01430">
    <property type="entry name" value="HSP33"/>
    <property type="match status" value="1"/>
</dbReference>
<dbReference type="RefSeq" id="WP_104804069.1">
    <property type="nucleotide sequence ID" value="NZ_BAABYW010000001.1"/>
</dbReference>
<keyword evidence="2 6" id="KW-0862">Zinc</keyword>
<comment type="function">
    <text evidence="6">Redox regulated molecular chaperone. Protects both thermally unfolding and oxidatively damaged proteins from irreversible aggregation. Plays an important role in the bacterial defense system toward oxidative stress.</text>
</comment>
<evidence type="ECO:0000256" key="3">
    <source>
        <dbReference type="ARBA" id="ARBA00023157"/>
    </source>
</evidence>
<comment type="caution">
    <text evidence="7">The sequence shown here is derived from an EMBL/GenBank/DDBJ whole genome shotgun (WGS) entry which is preliminary data.</text>
</comment>
<dbReference type="PANTHER" id="PTHR30111:SF1">
    <property type="entry name" value="33 KDA CHAPERONIN"/>
    <property type="match status" value="1"/>
</dbReference>
<dbReference type="CDD" id="cd00498">
    <property type="entry name" value="Hsp33"/>
    <property type="match status" value="1"/>
</dbReference>
<gene>
    <name evidence="6 7" type="primary">hslO</name>
    <name evidence="7" type="ORF">K040078D81_03110</name>
</gene>
<evidence type="ECO:0000256" key="5">
    <source>
        <dbReference type="ARBA" id="ARBA00023284"/>
    </source>
</evidence>
<comment type="subcellular location">
    <subcellularLocation>
        <location evidence="6">Cytoplasm</location>
    </subcellularLocation>
</comment>
<comment type="similarity">
    <text evidence="6">Belongs to the HSP33 family.</text>
</comment>
<comment type="PTM">
    <text evidence="6">Under oxidizing conditions two disulfide bonds are formed involving the reactive cysteines. Under reducing conditions zinc is bound to the reactive cysteines and the protein is inactive.</text>
</comment>
<evidence type="ECO:0000313" key="8">
    <source>
        <dbReference type="Proteomes" id="UP001600943"/>
    </source>
</evidence>
<dbReference type="InterPro" id="IPR000397">
    <property type="entry name" value="Heat_shock_Hsp33"/>
</dbReference>
<keyword evidence="1 6" id="KW-0963">Cytoplasm</keyword>
<dbReference type="NCBIfam" id="NF001033">
    <property type="entry name" value="PRK00114.1"/>
    <property type="match status" value="1"/>
</dbReference>
<dbReference type="InterPro" id="IPR016153">
    <property type="entry name" value="Heat_shock_Hsp33_N"/>
</dbReference>
<evidence type="ECO:0000256" key="2">
    <source>
        <dbReference type="ARBA" id="ARBA00022833"/>
    </source>
</evidence>
<evidence type="ECO:0000256" key="1">
    <source>
        <dbReference type="ARBA" id="ARBA00022490"/>
    </source>
</evidence>
<keyword evidence="8" id="KW-1185">Reference proteome</keyword>
<keyword evidence="4 6" id="KW-0143">Chaperone</keyword>
<reference evidence="7 8" key="1">
    <citation type="submission" date="2024-04" db="EMBL/GenBank/DDBJ databases">
        <title>Defined microbial consortia suppress multidrug-resistant proinflammatory Enterobacteriaceae via ecological control.</title>
        <authorList>
            <person name="Furuichi M."/>
            <person name="Kawaguchi T."/>
            <person name="Pust M."/>
            <person name="Yasuma K."/>
            <person name="Plichta D."/>
            <person name="Hasegawa N."/>
            <person name="Ohya T."/>
            <person name="Bhattarai S."/>
            <person name="Sasajima S."/>
            <person name="Aoto Y."/>
            <person name="Tuganbaev T."/>
            <person name="Yaginuma M."/>
            <person name="Ueda M."/>
            <person name="Okahashi N."/>
            <person name="Amafuji K."/>
            <person name="Kiridooshi Y."/>
            <person name="Sugita K."/>
            <person name="Strazar M."/>
            <person name="Skelly A."/>
            <person name="Suda W."/>
            <person name="Hattori M."/>
            <person name="Nakamoto N."/>
            <person name="Caballero S."/>
            <person name="Norman J."/>
            <person name="Olle B."/>
            <person name="Tanoue T."/>
            <person name="Arita M."/>
            <person name="Bucci V."/>
            <person name="Atarashi K."/>
            <person name="Xavier R."/>
            <person name="Honda K."/>
        </authorList>
    </citation>
    <scope>NUCLEOTIDE SEQUENCE [LARGE SCALE GENOMIC DNA]</scope>
    <source>
        <strain evidence="8">k04-0078-D8-1</strain>
    </source>
</reference>
<organism evidence="7 8">
    <name type="scientific">Blautia hominis</name>
    <dbReference type="NCBI Taxonomy" id="2025493"/>
    <lineage>
        <taxon>Bacteria</taxon>
        <taxon>Bacillati</taxon>
        <taxon>Bacillota</taxon>
        <taxon>Clostridia</taxon>
        <taxon>Lachnospirales</taxon>
        <taxon>Lachnospiraceae</taxon>
        <taxon>Blautia</taxon>
    </lineage>
</organism>
<name>A0ABQ0B413_9FIRM</name>
<feature type="disulfide bond" description="Redox-active" evidence="6">
    <location>
        <begin position="237"/>
        <end position="239"/>
    </location>
</feature>
<keyword evidence="5 6" id="KW-0676">Redox-active center</keyword>
<dbReference type="SUPFAM" id="SSF64397">
    <property type="entry name" value="Hsp33 domain"/>
    <property type="match status" value="1"/>
</dbReference>
<dbReference type="Gene3D" id="3.90.1280.10">
    <property type="entry name" value="HSP33 redox switch-like"/>
    <property type="match status" value="1"/>
</dbReference>
<accession>A0ABQ0B413</accession>
<dbReference type="EMBL" id="BAABYW010000001">
    <property type="protein sequence ID" value="GAA6406194.1"/>
    <property type="molecule type" value="Genomic_DNA"/>
</dbReference>
<feature type="disulfide bond" description="Redox-active" evidence="6">
    <location>
        <begin position="270"/>
        <end position="273"/>
    </location>
</feature>
<dbReference type="InterPro" id="IPR016154">
    <property type="entry name" value="Heat_shock_Hsp33_C"/>
</dbReference>
<proteinExistence type="inferred from homology"/>
<evidence type="ECO:0000256" key="6">
    <source>
        <dbReference type="HAMAP-Rule" id="MF_00117"/>
    </source>
</evidence>
<dbReference type="Proteomes" id="UP001600943">
    <property type="component" value="Unassembled WGS sequence"/>
</dbReference>
<dbReference type="PANTHER" id="PTHR30111">
    <property type="entry name" value="33 KDA CHAPERONIN"/>
    <property type="match status" value="1"/>
</dbReference>
<sequence length="294" mass="32143">MADYIVRATAANSQIRAFAATTRDLVEYARAAHNTSPVATAALGRLLTAGSMMGVMMKGDKDLLTLQVKAGGPLEGITVTADSKGNVKGYVGNPNVILHANDKGKLDVAGAVGVGFMNVIKDMGLKEPYVGQTVLQTSEIAEDLTYYFATSEQVPSSVGLGVLMEKDNTVKQAGGFIIQLMPFTEEKVISRLEENLKNVTSVTTMLEEGHTPQSLLETLLNGFDIEINETIPTQFYCNCSKDRVERALISVGRKELQDMIDEGKEIEMNCHFCNRNYTFSVEEMKNILKRCKRG</sequence>
<keyword evidence="3 6" id="KW-1015">Disulfide bond</keyword>
<evidence type="ECO:0000256" key="4">
    <source>
        <dbReference type="ARBA" id="ARBA00023186"/>
    </source>
</evidence>
<dbReference type="SUPFAM" id="SSF118352">
    <property type="entry name" value="HSP33 redox switch-like"/>
    <property type="match status" value="1"/>
</dbReference>
<dbReference type="PIRSF" id="PIRSF005261">
    <property type="entry name" value="Heat_shock_Hsp33"/>
    <property type="match status" value="1"/>
</dbReference>